<reference evidence="2" key="1">
    <citation type="journal article" date="2017" name="Genome Biol.">
        <title>Comparative genomics reveals high biological diversity and specific adaptations in the industrially and medically important fungal genus Aspergillus.</title>
        <authorList>
            <person name="de Vries R.P."/>
            <person name="Riley R."/>
            <person name="Wiebenga A."/>
            <person name="Aguilar-Osorio G."/>
            <person name="Amillis S."/>
            <person name="Uchima C.A."/>
            <person name="Anderluh G."/>
            <person name="Asadollahi M."/>
            <person name="Askin M."/>
            <person name="Barry K."/>
            <person name="Battaglia E."/>
            <person name="Bayram O."/>
            <person name="Benocci T."/>
            <person name="Braus-Stromeyer S.A."/>
            <person name="Caldana C."/>
            <person name="Canovas D."/>
            <person name="Cerqueira G.C."/>
            <person name="Chen F."/>
            <person name="Chen W."/>
            <person name="Choi C."/>
            <person name="Clum A."/>
            <person name="Dos Santos R.A."/>
            <person name="Damasio A.R."/>
            <person name="Diallinas G."/>
            <person name="Emri T."/>
            <person name="Fekete E."/>
            <person name="Flipphi M."/>
            <person name="Freyberg S."/>
            <person name="Gallo A."/>
            <person name="Gournas C."/>
            <person name="Habgood R."/>
            <person name="Hainaut M."/>
            <person name="Harispe M.L."/>
            <person name="Henrissat B."/>
            <person name="Hilden K.S."/>
            <person name="Hope R."/>
            <person name="Hossain A."/>
            <person name="Karabika E."/>
            <person name="Karaffa L."/>
            <person name="Karanyi Z."/>
            <person name="Krasevec N."/>
            <person name="Kuo A."/>
            <person name="Kusch H."/>
            <person name="LaButti K."/>
            <person name="Lagendijk E.L."/>
            <person name="Lapidus A."/>
            <person name="Levasseur A."/>
            <person name="Lindquist E."/>
            <person name="Lipzen A."/>
            <person name="Logrieco A.F."/>
            <person name="MacCabe A."/>
            <person name="Maekelae M.R."/>
            <person name="Malavazi I."/>
            <person name="Melin P."/>
            <person name="Meyer V."/>
            <person name="Mielnichuk N."/>
            <person name="Miskei M."/>
            <person name="Molnar A.P."/>
            <person name="Mule G."/>
            <person name="Ngan C.Y."/>
            <person name="Orejas M."/>
            <person name="Orosz E."/>
            <person name="Ouedraogo J.P."/>
            <person name="Overkamp K.M."/>
            <person name="Park H.-S."/>
            <person name="Perrone G."/>
            <person name="Piumi F."/>
            <person name="Punt P.J."/>
            <person name="Ram A.F."/>
            <person name="Ramon A."/>
            <person name="Rauscher S."/>
            <person name="Record E."/>
            <person name="Riano-Pachon D.M."/>
            <person name="Robert V."/>
            <person name="Roehrig J."/>
            <person name="Ruller R."/>
            <person name="Salamov A."/>
            <person name="Salih N.S."/>
            <person name="Samson R.A."/>
            <person name="Sandor E."/>
            <person name="Sanguinetti M."/>
            <person name="Schuetze T."/>
            <person name="Sepcic K."/>
            <person name="Shelest E."/>
            <person name="Sherlock G."/>
            <person name="Sophianopoulou V."/>
            <person name="Squina F.M."/>
            <person name="Sun H."/>
            <person name="Susca A."/>
            <person name="Todd R.B."/>
            <person name="Tsang A."/>
            <person name="Unkles S.E."/>
            <person name="van de Wiele N."/>
            <person name="van Rossen-Uffink D."/>
            <person name="Oliveira J.V."/>
            <person name="Vesth T.C."/>
            <person name="Visser J."/>
            <person name="Yu J.-H."/>
            <person name="Zhou M."/>
            <person name="Andersen M.R."/>
            <person name="Archer D.B."/>
            <person name="Baker S.E."/>
            <person name="Benoit I."/>
            <person name="Brakhage A.A."/>
            <person name="Braus G.H."/>
            <person name="Fischer R."/>
            <person name="Frisvad J.C."/>
            <person name="Goldman G.H."/>
            <person name="Houbraken J."/>
            <person name="Oakley B."/>
            <person name="Pocsi I."/>
            <person name="Scazzocchio C."/>
            <person name="Seiboth B."/>
            <person name="vanKuyk P.A."/>
            <person name="Wortman J."/>
            <person name="Dyer P.S."/>
            <person name="Grigoriev I.V."/>
        </authorList>
    </citation>
    <scope>NUCLEOTIDE SEQUENCE [LARGE SCALE GENOMIC DNA]</scope>
    <source>
        <strain evidence="2">ITEM 5010</strain>
    </source>
</reference>
<dbReference type="Proteomes" id="UP000188318">
    <property type="component" value="Unassembled WGS sequence"/>
</dbReference>
<dbReference type="AlphaFoldDB" id="A0A1R3RJJ9"/>
<dbReference type="VEuPathDB" id="FungiDB:ASPCADRAFT_131278"/>
<proteinExistence type="predicted"/>
<protein>
    <submittedName>
        <fullName evidence="1">Uncharacterized protein</fullName>
    </submittedName>
</protein>
<evidence type="ECO:0000313" key="2">
    <source>
        <dbReference type="Proteomes" id="UP000188318"/>
    </source>
</evidence>
<sequence>MLNPIASHVMPEAAISRRYCIRVMLTATAARSDPRRRWKRLLLPPTPEKNWGRAQKLARQCSNRLCFKPLGLSLWTLANGLVESM</sequence>
<keyword evidence="2" id="KW-1185">Reference proteome</keyword>
<name>A0A1R3RJJ9_ASPC5</name>
<accession>A0A1R3RJJ9</accession>
<evidence type="ECO:0000313" key="1">
    <source>
        <dbReference type="EMBL" id="OOF94665.1"/>
    </source>
</evidence>
<gene>
    <name evidence="1" type="ORF">ASPCADRAFT_131278</name>
</gene>
<organism evidence="1 2">
    <name type="scientific">Aspergillus carbonarius (strain ITEM 5010)</name>
    <dbReference type="NCBI Taxonomy" id="602072"/>
    <lineage>
        <taxon>Eukaryota</taxon>
        <taxon>Fungi</taxon>
        <taxon>Dikarya</taxon>
        <taxon>Ascomycota</taxon>
        <taxon>Pezizomycotina</taxon>
        <taxon>Eurotiomycetes</taxon>
        <taxon>Eurotiomycetidae</taxon>
        <taxon>Eurotiales</taxon>
        <taxon>Aspergillaceae</taxon>
        <taxon>Aspergillus</taxon>
        <taxon>Aspergillus subgen. Circumdati</taxon>
    </lineage>
</organism>
<dbReference type="EMBL" id="KV907501">
    <property type="protein sequence ID" value="OOF94665.1"/>
    <property type="molecule type" value="Genomic_DNA"/>
</dbReference>